<keyword evidence="3" id="KW-1185">Reference proteome</keyword>
<comment type="caution">
    <text evidence="2">The sequence shown here is derived from an EMBL/GenBank/DDBJ whole genome shotgun (WGS) entry which is preliminary data.</text>
</comment>
<gene>
    <name evidence="2" type="ORF">DFQ27_007383</name>
</gene>
<dbReference type="EMBL" id="JAAAJB010000579">
    <property type="protein sequence ID" value="KAG0253465.1"/>
    <property type="molecule type" value="Genomic_DNA"/>
</dbReference>
<keyword evidence="1" id="KW-0472">Membrane</keyword>
<organism evidence="2 3">
    <name type="scientific">Actinomortierella ambigua</name>
    <dbReference type="NCBI Taxonomy" id="1343610"/>
    <lineage>
        <taxon>Eukaryota</taxon>
        <taxon>Fungi</taxon>
        <taxon>Fungi incertae sedis</taxon>
        <taxon>Mucoromycota</taxon>
        <taxon>Mortierellomycotina</taxon>
        <taxon>Mortierellomycetes</taxon>
        <taxon>Mortierellales</taxon>
        <taxon>Mortierellaceae</taxon>
        <taxon>Actinomortierella</taxon>
    </lineage>
</organism>
<feature type="transmembrane region" description="Helical" evidence="1">
    <location>
        <begin position="49"/>
        <end position="72"/>
    </location>
</feature>
<sequence>FQIDDPIYGNCYTLNKATSASNQVDSAATLYYDANCERDWGSLQPGGTASLAMAFSVRNIVFLALLAAMMLVTVQAQQSCYLQCQKARLPNCELECRDHNCYRLCMKQVGEAAYCSRSCRT</sequence>
<evidence type="ECO:0000256" key="1">
    <source>
        <dbReference type="SAM" id="Phobius"/>
    </source>
</evidence>
<feature type="non-terminal residue" evidence="2">
    <location>
        <position position="121"/>
    </location>
</feature>
<proteinExistence type="predicted"/>
<keyword evidence="1" id="KW-1133">Transmembrane helix</keyword>
<evidence type="ECO:0000313" key="2">
    <source>
        <dbReference type="EMBL" id="KAG0253465.1"/>
    </source>
</evidence>
<protein>
    <submittedName>
        <fullName evidence="2">Uncharacterized protein</fullName>
    </submittedName>
</protein>
<name>A0A9P6U028_9FUNG</name>
<accession>A0A9P6U028</accession>
<dbReference type="AlphaFoldDB" id="A0A9P6U028"/>
<keyword evidence="1" id="KW-0812">Transmembrane</keyword>
<dbReference type="Proteomes" id="UP000807716">
    <property type="component" value="Unassembled WGS sequence"/>
</dbReference>
<reference evidence="2" key="1">
    <citation type="journal article" date="2020" name="Fungal Divers.">
        <title>Resolving the Mortierellaceae phylogeny through synthesis of multi-gene phylogenetics and phylogenomics.</title>
        <authorList>
            <person name="Vandepol N."/>
            <person name="Liber J."/>
            <person name="Desiro A."/>
            <person name="Na H."/>
            <person name="Kennedy M."/>
            <person name="Barry K."/>
            <person name="Grigoriev I.V."/>
            <person name="Miller A.N."/>
            <person name="O'Donnell K."/>
            <person name="Stajich J.E."/>
            <person name="Bonito G."/>
        </authorList>
    </citation>
    <scope>NUCLEOTIDE SEQUENCE</scope>
    <source>
        <strain evidence="2">BC1065</strain>
    </source>
</reference>
<evidence type="ECO:0000313" key="3">
    <source>
        <dbReference type="Proteomes" id="UP000807716"/>
    </source>
</evidence>